<proteinExistence type="predicted"/>
<evidence type="ECO:0000313" key="2">
    <source>
        <dbReference type="EMBL" id="TQE15137.1"/>
    </source>
</evidence>
<comment type="caution">
    <text evidence="2">The sequence shown here is derived from an EMBL/GenBank/DDBJ whole genome shotgun (WGS) entry which is preliminary data.</text>
</comment>
<protein>
    <submittedName>
        <fullName evidence="2">Uncharacterized protein</fullName>
    </submittedName>
</protein>
<dbReference type="EMBL" id="SPAZ01000371">
    <property type="protein sequence ID" value="TQE15137.1"/>
    <property type="molecule type" value="Genomic_DNA"/>
</dbReference>
<sequence length="66" mass="6442">MMLKRGIRSFRFGGCGVFAGFFSLPPPLPVPPPGAAAPSTPPVPGAAPLAPPPESSGPMGLLGGCG</sequence>
<dbReference type="Proteomes" id="UP000318720">
    <property type="component" value="Unassembled WGS sequence"/>
</dbReference>
<evidence type="ECO:0000256" key="1">
    <source>
        <dbReference type="SAM" id="MobiDB-lite"/>
    </source>
</evidence>
<name>A0AAE9AVS2_9ACTN</name>
<organism evidence="2 3">
    <name type="scientific">Streptomyces ipomoeae</name>
    <dbReference type="NCBI Taxonomy" id="103232"/>
    <lineage>
        <taxon>Bacteria</taxon>
        <taxon>Bacillati</taxon>
        <taxon>Actinomycetota</taxon>
        <taxon>Actinomycetes</taxon>
        <taxon>Kitasatosporales</taxon>
        <taxon>Streptomycetaceae</taxon>
        <taxon>Streptomyces</taxon>
    </lineage>
</organism>
<accession>A0AAE9AVS2</accession>
<dbReference type="AlphaFoldDB" id="A0AAE9AVS2"/>
<feature type="region of interest" description="Disordered" evidence="1">
    <location>
        <begin position="30"/>
        <end position="66"/>
    </location>
</feature>
<gene>
    <name evidence="2" type="ORF">Sipo8835_45915</name>
</gene>
<reference evidence="2 3" key="1">
    <citation type="submission" date="2019-03" db="EMBL/GenBank/DDBJ databases">
        <title>Comparative genomic analyses of the sweetpotato soil rot pathogen, Streptomyces ipomoeae.</title>
        <authorList>
            <person name="Ruschel Soares N."/>
            <person name="Badger J.H."/>
            <person name="Huguet-Tapia J.C."/>
            <person name="Clark C.A."/>
            <person name="Pettis G.S."/>
        </authorList>
    </citation>
    <scope>NUCLEOTIDE SEQUENCE [LARGE SCALE GENOMIC DNA]</scope>
    <source>
        <strain evidence="2 3">88-35</strain>
    </source>
</reference>
<feature type="compositionally biased region" description="Pro residues" evidence="1">
    <location>
        <begin position="30"/>
        <end position="55"/>
    </location>
</feature>
<evidence type="ECO:0000313" key="3">
    <source>
        <dbReference type="Proteomes" id="UP000318720"/>
    </source>
</evidence>